<comment type="caution">
    <text evidence="1">The sequence shown here is derived from an EMBL/GenBank/DDBJ whole genome shotgun (WGS) entry which is preliminary data.</text>
</comment>
<evidence type="ECO:0000313" key="2">
    <source>
        <dbReference type="Proteomes" id="UP000480185"/>
    </source>
</evidence>
<dbReference type="Gene3D" id="3.40.30.10">
    <property type="entry name" value="Glutaredoxin"/>
    <property type="match status" value="1"/>
</dbReference>
<protein>
    <recommendedName>
        <fullName evidence="3">Redoxin domain-containing protein</fullName>
    </recommendedName>
</protein>
<proteinExistence type="predicted"/>
<sequence length="109" mass="12577">MVQLHKNLDKLKALDLDVDTYIISSDSPEEQEMLYNEIERVLGESLPIISDPDLNMIDHMGMKNGQVAHRGYGLLDENGNVVFQTKNDHWGEEIEQTLSEIKEEYQNMK</sequence>
<evidence type="ECO:0000313" key="1">
    <source>
        <dbReference type="EMBL" id="MRG86112.1"/>
    </source>
</evidence>
<organism evidence="1 2">
    <name type="scientific">Salinibacillus xinjiangensis</name>
    <dbReference type="NCBI Taxonomy" id="1229268"/>
    <lineage>
        <taxon>Bacteria</taxon>
        <taxon>Bacillati</taxon>
        <taxon>Bacillota</taxon>
        <taxon>Bacilli</taxon>
        <taxon>Bacillales</taxon>
        <taxon>Bacillaceae</taxon>
        <taxon>Salinibacillus</taxon>
    </lineage>
</organism>
<dbReference type="OrthoDB" id="2453868at2"/>
<evidence type="ECO:0008006" key="3">
    <source>
        <dbReference type="Google" id="ProtNLM"/>
    </source>
</evidence>
<dbReference type="InterPro" id="IPR036249">
    <property type="entry name" value="Thioredoxin-like_sf"/>
</dbReference>
<keyword evidence="2" id="KW-1185">Reference proteome</keyword>
<dbReference type="EMBL" id="WJNH01000003">
    <property type="protein sequence ID" value="MRG86112.1"/>
    <property type="molecule type" value="Genomic_DNA"/>
</dbReference>
<dbReference type="Proteomes" id="UP000480185">
    <property type="component" value="Unassembled WGS sequence"/>
</dbReference>
<reference evidence="1 2" key="1">
    <citation type="submission" date="2019-11" db="EMBL/GenBank/DDBJ databases">
        <authorList>
            <person name="Li J."/>
        </authorList>
    </citation>
    <scope>NUCLEOTIDE SEQUENCE [LARGE SCALE GENOMIC DNA]</scope>
    <source>
        <strain evidence="1 2">J4</strain>
    </source>
</reference>
<gene>
    <name evidence="1" type="ORF">GH754_07215</name>
</gene>
<accession>A0A6G1X594</accession>
<dbReference type="SUPFAM" id="SSF52833">
    <property type="entry name" value="Thioredoxin-like"/>
    <property type="match status" value="1"/>
</dbReference>
<name>A0A6G1X594_9BACI</name>
<dbReference type="AlphaFoldDB" id="A0A6G1X594"/>